<keyword evidence="15" id="KW-1185">Reference proteome</keyword>
<comment type="subunit">
    <text evidence="7">Homodimer. Forms a stable heterotetrameric complex of 2 MoeB and 2 MoaD during adenylation of MoaD.</text>
</comment>
<dbReference type="PANTHER" id="PTHR10953">
    <property type="entry name" value="UBIQUITIN-ACTIVATING ENZYME E1"/>
    <property type="match status" value="1"/>
</dbReference>
<keyword evidence="3" id="KW-0547">Nucleotide-binding</keyword>
<comment type="similarity">
    <text evidence="1">Belongs to the HesA/MoeB/ThiF family.</text>
</comment>
<comment type="catalytic activity">
    <reaction evidence="5">
        <text>[molybdopterin-synthase sulfur-carrier protein]-C-terminal Gly-Gly + ATP + H(+) = [molybdopterin-synthase sulfur-carrier protein]-C-terminal Gly-Gly-AMP + diphosphate</text>
        <dbReference type="Rhea" id="RHEA:43616"/>
        <dbReference type="Rhea" id="RHEA-COMP:12159"/>
        <dbReference type="Rhea" id="RHEA-COMP:12202"/>
        <dbReference type="ChEBI" id="CHEBI:15378"/>
        <dbReference type="ChEBI" id="CHEBI:30616"/>
        <dbReference type="ChEBI" id="CHEBI:33019"/>
        <dbReference type="ChEBI" id="CHEBI:90618"/>
        <dbReference type="ChEBI" id="CHEBI:90778"/>
        <dbReference type="EC" id="2.7.7.80"/>
    </reaction>
</comment>
<comment type="function">
    <text evidence="6">Catalyzes the adenylation by ATP of the carboxyl group of the C-terminal glycine of sulfur carrier protein MoaD.</text>
</comment>
<dbReference type="InterPro" id="IPR035985">
    <property type="entry name" value="Ubiquitin-activating_enz"/>
</dbReference>
<reference evidence="14 15" key="1">
    <citation type="submission" date="2016-10" db="EMBL/GenBank/DDBJ databases">
        <authorList>
            <person name="de Groot N.N."/>
        </authorList>
    </citation>
    <scope>NUCLEOTIDE SEQUENCE [LARGE SCALE GENOMIC DNA]</scope>
    <source>
        <strain evidence="14 15">RK1</strain>
    </source>
</reference>
<evidence type="ECO:0000256" key="5">
    <source>
        <dbReference type="ARBA" id="ARBA00052218"/>
    </source>
</evidence>
<dbReference type="GO" id="GO:0008146">
    <property type="term" value="F:sulfotransferase activity"/>
    <property type="evidence" value="ECO:0007669"/>
    <property type="project" value="TreeGrafter"/>
</dbReference>
<dbReference type="EMBL" id="FOQO01000010">
    <property type="protein sequence ID" value="SFJ50297.1"/>
    <property type="molecule type" value="Genomic_DNA"/>
</dbReference>
<dbReference type="Gene3D" id="3.40.50.720">
    <property type="entry name" value="NAD(P)-binding Rossmann-like Domain"/>
    <property type="match status" value="1"/>
</dbReference>
<protein>
    <recommendedName>
        <fullName evidence="9">Molybdopterin-synthase adenylyltransferase</fullName>
        <ecNumber evidence="8">2.7.7.80</ecNumber>
    </recommendedName>
    <alternativeName>
        <fullName evidence="12">MoaD protein adenylase</fullName>
    </alternativeName>
    <alternativeName>
        <fullName evidence="10">Molybdopterin-converting factor subunit 1 adenylase</fullName>
    </alternativeName>
    <alternativeName>
        <fullName evidence="11">Sulfur carrier protein MoaD adenylyltransferase</fullName>
    </alternativeName>
</protein>
<dbReference type="Pfam" id="PF00581">
    <property type="entry name" value="Rhodanese"/>
    <property type="match status" value="1"/>
</dbReference>
<evidence type="ECO:0000256" key="1">
    <source>
        <dbReference type="ARBA" id="ARBA00009919"/>
    </source>
</evidence>
<evidence type="ECO:0000256" key="6">
    <source>
        <dbReference type="ARBA" id="ARBA00055169"/>
    </source>
</evidence>
<dbReference type="PANTHER" id="PTHR10953:SF102">
    <property type="entry name" value="ADENYLYLTRANSFERASE AND SULFURTRANSFERASE MOCS3"/>
    <property type="match status" value="1"/>
</dbReference>
<dbReference type="RefSeq" id="WP_090629704.1">
    <property type="nucleotide sequence ID" value="NZ_FOQO01000010.1"/>
</dbReference>
<evidence type="ECO:0000256" key="8">
    <source>
        <dbReference type="ARBA" id="ARBA00066884"/>
    </source>
</evidence>
<proteinExistence type="inferred from homology"/>
<dbReference type="SUPFAM" id="SSF69572">
    <property type="entry name" value="Activating enzymes of the ubiquitin-like proteins"/>
    <property type="match status" value="1"/>
</dbReference>
<evidence type="ECO:0000256" key="9">
    <source>
        <dbReference type="ARBA" id="ARBA00073635"/>
    </source>
</evidence>
<dbReference type="GO" id="GO:0061605">
    <property type="term" value="F:molybdopterin-synthase adenylyltransferase activity"/>
    <property type="evidence" value="ECO:0007669"/>
    <property type="project" value="UniProtKB-EC"/>
</dbReference>
<dbReference type="InterPro" id="IPR000594">
    <property type="entry name" value="ThiF_NAD_FAD-bd"/>
</dbReference>
<dbReference type="AlphaFoldDB" id="A0A1I3RYB8"/>
<dbReference type="OrthoDB" id="9804286at2"/>
<dbReference type="GO" id="GO:0004792">
    <property type="term" value="F:thiosulfate-cyanide sulfurtransferase activity"/>
    <property type="evidence" value="ECO:0007669"/>
    <property type="project" value="TreeGrafter"/>
</dbReference>
<dbReference type="CDD" id="cd00158">
    <property type="entry name" value="RHOD"/>
    <property type="match status" value="1"/>
</dbReference>
<keyword evidence="2 14" id="KW-0808">Transferase</keyword>
<feature type="domain" description="Rhodanese" evidence="13">
    <location>
        <begin position="264"/>
        <end position="352"/>
    </location>
</feature>
<evidence type="ECO:0000313" key="14">
    <source>
        <dbReference type="EMBL" id="SFJ50297.1"/>
    </source>
</evidence>
<name>A0A1I3RYB8_9SPHI</name>
<dbReference type="FunFam" id="3.40.50.720:FF:000033">
    <property type="entry name" value="Adenylyltransferase and sulfurtransferase MOCS3"/>
    <property type="match status" value="1"/>
</dbReference>
<dbReference type="GO" id="GO:0005829">
    <property type="term" value="C:cytosol"/>
    <property type="evidence" value="ECO:0007669"/>
    <property type="project" value="TreeGrafter"/>
</dbReference>
<dbReference type="Proteomes" id="UP000198670">
    <property type="component" value="Unassembled WGS sequence"/>
</dbReference>
<evidence type="ECO:0000313" key="15">
    <source>
        <dbReference type="Proteomes" id="UP000198670"/>
    </source>
</evidence>
<dbReference type="PROSITE" id="PS50206">
    <property type="entry name" value="RHODANESE_3"/>
    <property type="match status" value="1"/>
</dbReference>
<evidence type="ECO:0000256" key="3">
    <source>
        <dbReference type="ARBA" id="ARBA00022741"/>
    </source>
</evidence>
<keyword evidence="14" id="KW-0548">Nucleotidyltransferase</keyword>
<evidence type="ECO:0000256" key="11">
    <source>
        <dbReference type="ARBA" id="ARBA00075328"/>
    </source>
</evidence>
<evidence type="ECO:0000256" key="7">
    <source>
        <dbReference type="ARBA" id="ARBA00063809"/>
    </source>
</evidence>
<keyword evidence="4" id="KW-0067">ATP-binding</keyword>
<organism evidence="14 15">
    <name type="scientific">Parapedobacter indicus</name>
    <dbReference type="NCBI Taxonomy" id="1477437"/>
    <lineage>
        <taxon>Bacteria</taxon>
        <taxon>Pseudomonadati</taxon>
        <taxon>Bacteroidota</taxon>
        <taxon>Sphingobacteriia</taxon>
        <taxon>Sphingobacteriales</taxon>
        <taxon>Sphingobacteriaceae</taxon>
        <taxon>Parapedobacter</taxon>
    </lineage>
</organism>
<gene>
    <name evidence="14" type="ORF">SAMN05444682_110150</name>
</gene>
<dbReference type="SMART" id="SM00450">
    <property type="entry name" value="RHOD"/>
    <property type="match status" value="1"/>
</dbReference>
<sequence>MTENFERYHCQMALPGFGKAAQQRLQNAKVLVVGAGGLGCPAAQYLAAAGIGTIGIADDDVVSLRNLHRQILYTPTDVGRPKVEVAAGKLQQQNPAIKILPYRLRITPDHAMELIEGFDLVIEGTDNFETKLLLNDACVLSGKPLVYGAIYQYEGQVSVWNVLREDGTYSPNYRDVFPDAEKAQVPNCAEGGVIPTLAGIVGCMQANEAIKYLIGSENVLAGKLWIMNVLDGQTRTIKLKKTDVQINGLPDIVRTITLDELTNGAGNYELIDVRTEHEHEAFHIGGLNIPLADLEDRLTSINHVVPIVCYCTTGKRSASAALLIKRRFPEAVVYSLKNGIEKTQGNYIRAFKGKNTV</sequence>
<dbReference type="GO" id="GO:0005524">
    <property type="term" value="F:ATP binding"/>
    <property type="evidence" value="ECO:0007669"/>
    <property type="project" value="UniProtKB-KW"/>
</dbReference>
<dbReference type="InterPro" id="IPR036873">
    <property type="entry name" value="Rhodanese-like_dom_sf"/>
</dbReference>
<evidence type="ECO:0000256" key="10">
    <source>
        <dbReference type="ARBA" id="ARBA00075110"/>
    </source>
</evidence>
<dbReference type="EC" id="2.7.7.80" evidence="8"/>
<dbReference type="STRING" id="1477437.SAMN05444682_110150"/>
<dbReference type="InterPro" id="IPR001763">
    <property type="entry name" value="Rhodanese-like_dom"/>
</dbReference>
<dbReference type="InterPro" id="IPR045886">
    <property type="entry name" value="ThiF/MoeB/HesA"/>
</dbReference>
<dbReference type="Gene3D" id="3.40.250.10">
    <property type="entry name" value="Rhodanese-like domain"/>
    <property type="match status" value="1"/>
</dbReference>
<dbReference type="CDD" id="cd00757">
    <property type="entry name" value="ThiF_MoeB_HesA_family"/>
    <property type="match status" value="1"/>
</dbReference>
<accession>A0A1I3RYB8</accession>
<dbReference type="GO" id="GO:0008641">
    <property type="term" value="F:ubiquitin-like modifier activating enzyme activity"/>
    <property type="evidence" value="ECO:0007669"/>
    <property type="project" value="InterPro"/>
</dbReference>
<evidence type="ECO:0000256" key="12">
    <source>
        <dbReference type="ARBA" id="ARBA00078531"/>
    </source>
</evidence>
<evidence type="ECO:0000256" key="2">
    <source>
        <dbReference type="ARBA" id="ARBA00022679"/>
    </source>
</evidence>
<dbReference type="Pfam" id="PF00899">
    <property type="entry name" value="ThiF"/>
    <property type="match status" value="1"/>
</dbReference>
<evidence type="ECO:0000256" key="4">
    <source>
        <dbReference type="ARBA" id="ARBA00022840"/>
    </source>
</evidence>
<evidence type="ECO:0000259" key="13">
    <source>
        <dbReference type="PROSITE" id="PS50206"/>
    </source>
</evidence>